<proteinExistence type="inferred from homology"/>
<dbReference type="InterPro" id="IPR028098">
    <property type="entry name" value="Glyco_trans_4-like_N"/>
</dbReference>
<dbReference type="SUPFAM" id="SSF53756">
    <property type="entry name" value="UDP-Glycosyltransferase/glycogen phosphorylase"/>
    <property type="match status" value="1"/>
</dbReference>
<evidence type="ECO:0000259" key="4">
    <source>
        <dbReference type="Pfam" id="PF00534"/>
    </source>
</evidence>
<name>A0ABR9F877_9GAMM</name>
<evidence type="ECO:0000256" key="2">
    <source>
        <dbReference type="ARBA" id="ARBA00022676"/>
    </source>
</evidence>
<dbReference type="Proteomes" id="UP000754821">
    <property type="component" value="Unassembled WGS sequence"/>
</dbReference>
<accession>A0ABR9F877</accession>
<dbReference type="Gene3D" id="3.40.50.2000">
    <property type="entry name" value="Glycogen Phosphorylase B"/>
    <property type="match status" value="2"/>
</dbReference>
<dbReference type="RefSeq" id="WP_192526749.1">
    <property type="nucleotide sequence ID" value="NZ_RRZC01000003.1"/>
</dbReference>
<dbReference type="Pfam" id="PF13439">
    <property type="entry name" value="Glyco_transf_4"/>
    <property type="match status" value="1"/>
</dbReference>
<dbReference type="PANTHER" id="PTHR12526:SF640">
    <property type="entry name" value="COLANIC ACID BIOSYNTHESIS GLYCOSYLTRANSFERASE WCAL-RELATED"/>
    <property type="match status" value="1"/>
</dbReference>
<dbReference type="Pfam" id="PF00534">
    <property type="entry name" value="Glycos_transf_1"/>
    <property type="match status" value="1"/>
</dbReference>
<comment type="similarity">
    <text evidence="1">Belongs to the glycosyltransferase group 1 family. Glycosyltransferase 4 subfamily.</text>
</comment>
<evidence type="ECO:0000256" key="1">
    <source>
        <dbReference type="ARBA" id="ARBA00009481"/>
    </source>
</evidence>
<evidence type="ECO:0000256" key="3">
    <source>
        <dbReference type="ARBA" id="ARBA00022679"/>
    </source>
</evidence>
<keyword evidence="3" id="KW-0808">Transferase</keyword>
<evidence type="ECO:0000259" key="5">
    <source>
        <dbReference type="Pfam" id="PF13439"/>
    </source>
</evidence>
<evidence type="ECO:0000313" key="6">
    <source>
        <dbReference type="EMBL" id="MBE0402677.1"/>
    </source>
</evidence>
<comment type="caution">
    <text evidence="6">The sequence shown here is derived from an EMBL/GenBank/DDBJ whole genome shotgun (WGS) entry which is preliminary data.</text>
</comment>
<dbReference type="EMBL" id="RRZC01000003">
    <property type="protein sequence ID" value="MBE0402677.1"/>
    <property type="molecule type" value="Genomic_DNA"/>
</dbReference>
<keyword evidence="7" id="KW-1185">Reference proteome</keyword>
<gene>
    <name evidence="6" type="ORF">EI163_03750</name>
</gene>
<evidence type="ECO:0000313" key="7">
    <source>
        <dbReference type="Proteomes" id="UP000754821"/>
    </source>
</evidence>
<feature type="domain" description="Glycosyltransferase subfamily 4-like N-terminal" evidence="5">
    <location>
        <begin position="15"/>
        <end position="166"/>
    </location>
</feature>
<organism evidence="6 7">
    <name type="scientific">Halomonas citrativorans</name>
    <dbReference type="NCBI Taxonomy" id="2742612"/>
    <lineage>
        <taxon>Bacteria</taxon>
        <taxon>Pseudomonadati</taxon>
        <taxon>Pseudomonadota</taxon>
        <taxon>Gammaproteobacteria</taxon>
        <taxon>Oceanospirillales</taxon>
        <taxon>Halomonadaceae</taxon>
        <taxon>Halomonas</taxon>
    </lineage>
</organism>
<reference evidence="6 7" key="1">
    <citation type="submission" date="2020-07" db="EMBL/GenBank/DDBJ databases">
        <title>Halophilic bacteria isolated from french cheeses.</title>
        <authorList>
            <person name="Kothe C.I."/>
            <person name="Farah-Kraiem B."/>
            <person name="Renault P."/>
            <person name="Dridi B."/>
        </authorList>
    </citation>
    <scope>NUCLEOTIDE SEQUENCE [LARGE SCALE GENOMIC DNA]</scope>
    <source>
        <strain evidence="6 7">FME16</strain>
    </source>
</reference>
<feature type="domain" description="Glycosyl transferase family 1" evidence="4">
    <location>
        <begin position="179"/>
        <end position="349"/>
    </location>
</feature>
<dbReference type="InterPro" id="IPR001296">
    <property type="entry name" value="Glyco_trans_1"/>
</dbReference>
<protein>
    <submittedName>
        <fullName evidence="6">Glycosyltransferase</fullName>
    </submittedName>
</protein>
<keyword evidence="2" id="KW-0328">Glycosyltransferase</keyword>
<sequence length="375" mass="41785">MVNKVVQLCLSKGNGGMEFYVDRITEDLKAAQIDVIGICLEGTRINTYMQRHQIPYLAFKSSTQALKHVLRIRRWLIEENVRVIHCHKSSDLRLTALLKLVMPSVRVFYTDHMGGQRPKKSLYHRFAYANVERVLSISQATHLRNIRNLPLPSERVVCLPHGVDINKYRPCNDERFIHTKRAELGVPEGAVIIGLPGRVTPGKGQDVWVKALLELDPALPFYAVSIGGTDYASGGEESFYSELQAMIAGTPLEKRISFLGHRSDLPEILPALDLVCIPSENEAFGLTIIESMACALPIIGSNTGSLPELVDEASGVLVGPHDINAWAKAMEAMVRDETTRHAMGKAARARVEQHFSNQRHVKRLIEYYKISADAG</sequence>
<dbReference type="PANTHER" id="PTHR12526">
    <property type="entry name" value="GLYCOSYLTRANSFERASE"/>
    <property type="match status" value="1"/>
</dbReference>